<feature type="transmembrane region" description="Helical" evidence="6">
    <location>
        <begin position="42"/>
        <end position="60"/>
    </location>
</feature>
<evidence type="ECO:0000313" key="9">
    <source>
        <dbReference type="EMBL" id="PPK56093.1"/>
    </source>
</evidence>
<dbReference type="GO" id="GO:0005886">
    <property type="term" value="C:plasma membrane"/>
    <property type="evidence" value="ECO:0007669"/>
    <property type="project" value="TreeGrafter"/>
</dbReference>
<reference evidence="9 10" key="2">
    <citation type="submission" date="2018-02" db="EMBL/GenBank/DDBJ databases">
        <title>Subsurface microbial communities from deep shales in Ohio and West Virginia, USA.</title>
        <authorList>
            <person name="Wrighton K."/>
        </authorList>
    </citation>
    <scope>NUCLEOTIDE SEQUENCE [LARGE SCALE GENOMIC DNA]</scope>
    <source>
        <strain evidence="9 10">UTICA-S1B9</strain>
    </source>
</reference>
<dbReference type="Pfam" id="PF04138">
    <property type="entry name" value="GtrA_DPMS_TM"/>
    <property type="match status" value="1"/>
</dbReference>
<evidence type="ECO:0000313" key="10">
    <source>
        <dbReference type="Proteomes" id="UP000239446"/>
    </source>
</evidence>
<dbReference type="Proteomes" id="UP000239648">
    <property type="component" value="Unassembled WGS sequence"/>
</dbReference>
<comment type="subcellular location">
    <subcellularLocation>
        <location evidence="1">Membrane</location>
        <topology evidence="1">Multi-pass membrane protein</topology>
    </subcellularLocation>
</comment>
<evidence type="ECO:0000256" key="6">
    <source>
        <dbReference type="SAM" id="Phobius"/>
    </source>
</evidence>
<keyword evidence="11" id="KW-1185">Reference proteome</keyword>
<dbReference type="RefSeq" id="WP_104414857.1">
    <property type="nucleotide sequence ID" value="NZ_PTIT01000002.1"/>
</dbReference>
<dbReference type="InterPro" id="IPR051401">
    <property type="entry name" value="GtrA_CellWall_Glycosyl"/>
</dbReference>
<evidence type="ECO:0000256" key="1">
    <source>
        <dbReference type="ARBA" id="ARBA00004141"/>
    </source>
</evidence>
<dbReference type="OrthoDB" id="6198004at2"/>
<dbReference type="InterPro" id="IPR007267">
    <property type="entry name" value="GtrA_DPMS_TM"/>
</dbReference>
<dbReference type="EMBL" id="PTIT01000002">
    <property type="protein sequence ID" value="PPK53256.1"/>
    <property type="molecule type" value="Genomic_DNA"/>
</dbReference>
<dbReference type="EMBL" id="PTIU01000002">
    <property type="protein sequence ID" value="PPK56093.1"/>
    <property type="molecule type" value="Genomic_DNA"/>
</dbReference>
<sequence>MNLPPIYRSRLTRLCRFLTGGGFATLIHWLVMFLLIDAGVDARIATAAGATIGLGTNYLAQHRYTFRSELPHRLAFPRYLATSSAGWALNLAAFSAVYATTNAPLASQVTATAVATIANYFLAEKFVFQKEQANDIH</sequence>
<comment type="similarity">
    <text evidence="2">Belongs to the GtrA family.</text>
</comment>
<reference evidence="8 11" key="1">
    <citation type="submission" date="2018-02" db="EMBL/GenBank/DDBJ databases">
        <title>Deep subsurface shale carbon reservoir microbial communities from Ohio and West Virginia, USA.</title>
        <authorList>
            <person name="Wrighton K."/>
        </authorList>
    </citation>
    <scope>NUCLEOTIDE SEQUENCE [LARGE SCALE GENOMIC DNA]</scope>
    <source>
        <strain evidence="8 11">UTICA-S1B6</strain>
    </source>
</reference>
<keyword evidence="4 6" id="KW-1133">Transmembrane helix</keyword>
<evidence type="ECO:0000259" key="7">
    <source>
        <dbReference type="Pfam" id="PF04138"/>
    </source>
</evidence>
<evidence type="ECO:0000313" key="11">
    <source>
        <dbReference type="Proteomes" id="UP000239648"/>
    </source>
</evidence>
<feature type="transmembrane region" description="Helical" evidence="6">
    <location>
        <begin position="80"/>
        <end position="99"/>
    </location>
</feature>
<keyword evidence="3 6" id="KW-0812">Transmembrane</keyword>
<dbReference type="GO" id="GO:0000271">
    <property type="term" value="P:polysaccharide biosynthetic process"/>
    <property type="evidence" value="ECO:0007669"/>
    <property type="project" value="InterPro"/>
</dbReference>
<evidence type="ECO:0000256" key="5">
    <source>
        <dbReference type="ARBA" id="ARBA00023136"/>
    </source>
</evidence>
<feature type="transmembrane region" description="Helical" evidence="6">
    <location>
        <begin position="105"/>
        <end position="123"/>
    </location>
</feature>
<evidence type="ECO:0000256" key="4">
    <source>
        <dbReference type="ARBA" id="ARBA00022989"/>
    </source>
</evidence>
<organism evidence="9 10">
    <name type="scientific">Marinobacter persicus</name>
    <dbReference type="NCBI Taxonomy" id="930118"/>
    <lineage>
        <taxon>Bacteria</taxon>
        <taxon>Pseudomonadati</taxon>
        <taxon>Pseudomonadota</taxon>
        <taxon>Gammaproteobacteria</taxon>
        <taxon>Pseudomonadales</taxon>
        <taxon>Marinobacteraceae</taxon>
        <taxon>Marinobacter</taxon>
    </lineage>
</organism>
<keyword evidence="5 6" id="KW-0472">Membrane</keyword>
<evidence type="ECO:0000256" key="3">
    <source>
        <dbReference type="ARBA" id="ARBA00022692"/>
    </source>
</evidence>
<dbReference type="Proteomes" id="UP000239446">
    <property type="component" value="Unassembled WGS sequence"/>
</dbReference>
<dbReference type="AlphaFoldDB" id="A0A2S6GAB5"/>
<comment type="caution">
    <text evidence="9">The sequence shown here is derived from an EMBL/GenBank/DDBJ whole genome shotgun (WGS) entry which is preliminary data.</text>
</comment>
<gene>
    <name evidence="9" type="ORF">B0H24_100256</name>
    <name evidence="8" type="ORF">BY455_10256</name>
</gene>
<accession>A0A2S6GAB5</accession>
<protein>
    <submittedName>
        <fullName evidence="8 9">Flippase GtrA</fullName>
    </submittedName>
</protein>
<dbReference type="PANTHER" id="PTHR38459:SF1">
    <property type="entry name" value="PROPHAGE BACTOPRENOL-LINKED GLUCOSE TRANSLOCASE HOMOLOG"/>
    <property type="match status" value="1"/>
</dbReference>
<proteinExistence type="inferred from homology"/>
<dbReference type="PANTHER" id="PTHR38459">
    <property type="entry name" value="PROPHAGE BACTOPRENOL-LINKED GLUCOSE TRANSLOCASE HOMOLOG"/>
    <property type="match status" value="1"/>
</dbReference>
<evidence type="ECO:0000313" key="8">
    <source>
        <dbReference type="EMBL" id="PPK53256.1"/>
    </source>
</evidence>
<feature type="domain" description="GtrA/DPMS transmembrane" evidence="7">
    <location>
        <begin position="16"/>
        <end position="128"/>
    </location>
</feature>
<evidence type="ECO:0000256" key="2">
    <source>
        <dbReference type="ARBA" id="ARBA00009399"/>
    </source>
</evidence>
<name>A0A2S6GAB5_9GAMM</name>
<feature type="transmembrane region" description="Helical" evidence="6">
    <location>
        <begin position="14"/>
        <end position="36"/>
    </location>
</feature>